<organism evidence="2 3">
    <name type="scientific">Streptomyces olivochromogenes</name>
    <dbReference type="NCBI Taxonomy" id="1963"/>
    <lineage>
        <taxon>Bacteria</taxon>
        <taxon>Bacillati</taxon>
        <taxon>Actinomycetota</taxon>
        <taxon>Actinomycetes</taxon>
        <taxon>Kitasatosporales</taxon>
        <taxon>Streptomycetaceae</taxon>
        <taxon>Streptomyces</taxon>
    </lineage>
</organism>
<evidence type="ECO:0000256" key="1">
    <source>
        <dbReference type="SAM" id="Coils"/>
    </source>
</evidence>
<evidence type="ECO:0000313" key="3">
    <source>
        <dbReference type="Proteomes" id="UP000217446"/>
    </source>
</evidence>
<dbReference type="AlphaFoldDB" id="A0A250VT50"/>
<accession>A0A250VT50</accession>
<evidence type="ECO:0000313" key="2">
    <source>
        <dbReference type="EMBL" id="GAX57269.1"/>
    </source>
</evidence>
<keyword evidence="1" id="KW-0175">Coiled coil</keyword>
<keyword evidence="3" id="KW-1185">Reference proteome</keyword>
<feature type="coiled-coil region" evidence="1">
    <location>
        <begin position="70"/>
        <end position="97"/>
    </location>
</feature>
<comment type="caution">
    <text evidence="2">The sequence shown here is derived from an EMBL/GenBank/DDBJ whole genome shotgun (WGS) entry which is preliminary data.</text>
</comment>
<dbReference type="STRING" id="1963.AQJ27_45115"/>
<name>A0A250VT50_STROL</name>
<reference evidence="3" key="1">
    <citation type="submission" date="2017-05" db="EMBL/GenBank/DDBJ databases">
        <title>Streptomyces olivochromogenes NBRC 3561 whole genome shotgun sequence.</title>
        <authorList>
            <person name="Dohra H."/>
            <person name="Kodani S."/>
        </authorList>
    </citation>
    <scope>NUCLEOTIDE SEQUENCE [LARGE SCALE GENOMIC DNA]</scope>
    <source>
        <strain evidence="3">NBRC 3561</strain>
    </source>
</reference>
<feature type="coiled-coil region" evidence="1">
    <location>
        <begin position="124"/>
        <end position="151"/>
    </location>
</feature>
<proteinExistence type="predicted"/>
<dbReference type="EMBL" id="BDQI01000034">
    <property type="protein sequence ID" value="GAX57269.1"/>
    <property type="molecule type" value="Genomic_DNA"/>
</dbReference>
<sequence>MSDEQRLARLAEELCHVYHYGVGLDELEEEDPDRARAHRRAARRFLRWLENAPKEELREERRAAFRRGYDRGAENAKKSTAEQIERLEADVAELRKDRDPEGLRARIADLQYVNRGYSRIVMGGSDLRAELADALSRLEAVQRELAVLKGVQPSNATGERPS</sequence>
<protein>
    <submittedName>
        <fullName evidence="2">Uncharacterized protein</fullName>
    </submittedName>
</protein>
<dbReference type="RefSeq" id="WP_067383060.1">
    <property type="nucleotide sequence ID" value="NZ_BDQI01000034.1"/>
</dbReference>
<dbReference type="Proteomes" id="UP000217446">
    <property type="component" value="Unassembled WGS sequence"/>
</dbReference>
<gene>
    <name evidence="2" type="ORF">SO3561_08839</name>
</gene>